<dbReference type="InterPro" id="IPR006135">
    <property type="entry name" value="T3SS_substrate_exporter"/>
</dbReference>
<dbReference type="SUPFAM" id="SSF160544">
    <property type="entry name" value="EscU C-terminal domain-like"/>
    <property type="match status" value="1"/>
</dbReference>
<dbReference type="GO" id="GO:0005886">
    <property type="term" value="C:plasma membrane"/>
    <property type="evidence" value="ECO:0007669"/>
    <property type="project" value="TreeGrafter"/>
</dbReference>
<dbReference type="HOGENOM" id="CLU_041013_4_2_9"/>
<dbReference type="PANTHER" id="PTHR30531">
    <property type="entry name" value="FLAGELLAR BIOSYNTHETIC PROTEIN FLHB"/>
    <property type="match status" value="1"/>
</dbReference>
<dbReference type="PANTHER" id="PTHR30531:SF12">
    <property type="entry name" value="FLAGELLAR BIOSYNTHETIC PROTEIN FLHB"/>
    <property type="match status" value="1"/>
</dbReference>
<dbReference type="EMBL" id="CP009416">
    <property type="protein sequence ID" value="AJD92153.1"/>
    <property type="molecule type" value="Genomic_DNA"/>
</dbReference>
<evidence type="ECO:0000313" key="2">
    <source>
        <dbReference type="Proteomes" id="UP000031449"/>
    </source>
</evidence>
<dbReference type="GO" id="GO:0009306">
    <property type="term" value="P:protein secretion"/>
    <property type="evidence" value="ECO:0007669"/>
    <property type="project" value="InterPro"/>
</dbReference>
<sequence length="97" mass="10834">MRPHYFNPGAKRKINGPTAAVIRYDEKDDSPHVIAQGSGALAEKILELAKEHNIHLEEDNSLLADLLDIDLGDTIPPQLYAVIAEILLLIEEMEKTY</sequence>
<gene>
    <name evidence="1" type="ORF">JMA_28360</name>
</gene>
<organism evidence="1 2">
    <name type="scientific">Jeotgalibacillus malaysiensis</name>
    <dbReference type="NCBI Taxonomy" id="1508404"/>
    <lineage>
        <taxon>Bacteria</taxon>
        <taxon>Bacillati</taxon>
        <taxon>Bacillota</taxon>
        <taxon>Bacilli</taxon>
        <taxon>Bacillales</taxon>
        <taxon>Caryophanaceae</taxon>
        <taxon>Jeotgalibacillus</taxon>
    </lineage>
</organism>
<keyword evidence="2" id="KW-1185">Reference proteome</keyword>
<dbReference type="KEGG" id="jeo:JMA_28360"/>
<dbReference type="Gene3D" id="3.40.1690.10">
    <property type="entry name" value="secretion proteins EscU"/>
    <property type="match status" value="1"/>
</dbReference>
<dbReference type="BioCyc" id="JESP1508404:G14D9-12117-MONOMER"/>
<dbReference type="Pfam" id="PF01312">
    <property type="entry name" value="Bac_export_2"/>
    <property type="match status" value="1"/>
</dbReference>
<protein>
    <recommendedName>
        <fullName evidence="3">Flagellar biosynthesis protein FlhS</fullName>
    </recommendedName>
</protein>
<accession>A0A0B5AU93</accession>
<dbReference type="OrthoDB" id="9810419at2"/>
<proteinExistence type="predicted"/>
<dbReference type="Proteomes" id="UP000031449">
    <property type="component" value="Chromosome"/>
</dbReference>
<dbReference type="AlphaFoldDB" id="A0A0B5AU93"/>
<evidence type="ECO:0000313" key="1">
    <source>
        <dbReference type="EMBL" id="AJD92153.1"/>
    </source>
</evidence>
<dbReference type="STRING" id="1508404.JMA_28360"/>
<name>A0A0B5AU93_9BACL</name>
<dbReference type="InterPro" id="IPR029025">
    <property type="entry name" value="T3SS_substrate_exporter_C"/>
</dbReference>
<evidence type="ECO:0008006" key="3">
    <source>
        <dbReference type="Google" id="ProtNLM"/>
    </source>
</evidence>
<reference evidence="1 2" key="1">
    <citation type="submission" date="2014-08" db="EMBL/GenBank/DDBJ databases">
        <title>Complete genome of a marine bacteria Jeotgalibacillus malaysiensis.</title>
        <authorList>
            <person name="Yaakop A.S."/>
            <person name="Chan K.-G."/>
            <person name="Goh K.M."/>
        </authorList>
    </citation>
    <scope>NUCLEOTIDE SEQUENCE [LARGE SCALE GENOMIC DNA]</scope>
    <source>
        <strain evidence="1 2">D5</strain>
    </source>
</reference>